<dbReference type="Pfam" id="PF00551">
    <property type="entry name" value="Formyl_trans_N"/>
    <property type="match status" value="1"/>
</dbReference>
<name>A0A5S3N8G5_9FLAO</name>
<proteinExistence type="predicted"/>
<organism evidence="2 3">
    <name type="scientific">Polaribacter aestuariivivens</name>
    <dbReference type="NCBI Taxonomy" id="2304626"/>
    <lineage>
        <taxon>Bacteria</taxon>
        <taxon>Pseudomonadati</taxon>
        <taxon>Bacteroidota</taxon>
        <taxon>Flavobacteriia</taxon>
        <taxon>Flavobacteriales</taxon>
        <taxon>Flavobacteriaceae</taxon>
    </lineage>
</organism>
<evidence type="ECO:0000313" key="2">
    <source>
        <dbReference type="EMBL" id="TMM29156.1"/>
    </source>
</evidence>
<dbReference type="InterPro" id="IPR002376">
    <property type="entry name" value="Formyl_transf_N"/>
</dbReference>
<dbReference type="Proteomes" id="UP000307140">
    <property type="component" value="Unassembled WGS sequence"/>
</dbReference>
<accession>A0A5S3N8G5</accession>
<reference evidence="2 3" key="1">
    <citation type="submission" date="2019-05" db="EMBL/GenBank/DDBJ databases">
        <title>Polaribacter aestuariivivens sp. nov., isolated from a tidal flat.</title>
        <authorList>
            <person name="Yoon J.-H."/>
        </authorList>
    </citation>
    <scope>NUCLEOTIDE SEQUENCE [LARGE SCALE GENOMIC DNA]</scope>
    <source>
        <strain evidence="2 3">DBTF-3</strain>
    </source>
</reference>
<dbReference type="Gene3D" id="3.40.50.12230">
    <property type="match status" value="1"/>
</dbReference>
<gene>
    <name evidence="2" type="ORF">FDT66_12270</name>
</gene>
<sequence>MLIQVLVDNPNSWILPYAKNLVNIIKEKFNYEVRLLLKHEEVIKGDVLCLLSCEKIFKKLNLNKYNLVVHESDLPKGKGWSPLTWQVLEGKNSIPITLFEAVEKVDAGIIYNQDFIELKGHELLSEIKHKQGEKTISLIVNFLKDIKNIKGEKQIGEETFYPKRTSKDSELDINKSIKDQFNLLRVCDNERYPAFFNINGQQYLLKIYKKNE</sequence>
<dbReference type="AlphaFoldDB" id="A0A5S3N8G5"/>
<comment type="caution">
    <text evidence="2">The sequence shown here is derived from an EMBL/GenBank/DDBJ whole genome shotgun (WGS) entry which is preliminary data.</text>
</comment>
<dbReference type="EMBL" id="VANR01000006">
    <property type="protein sequence ID" value="TMM29156.1"/>
    <property type="molecule type" value="Genomic_DNA"/>
</dbReference>
<evidence type="ECO:0000259" key="1">
    <source>
        <dbReference type="Pfam" id="PF00551"/>
    </source>
</evidence>
<keyword evidence="3" id="KW-1185">Reference proteome</keyword>
<dbReference type="SUPFAM" id="SSF53328">
    <property type="entry name" value="Formyltransferase"/>
    <property type="match status" value="1"/>
</dbReference>
<dbReference type="GO" id="GO:0016740">
    <property type="term" value="F:transferase activity"/>
    <property type="evidence" value="ECO:0007669"/>
    <property type="project" value="UniProtKB-KW"/>
</dbReference>
<evidence type="ECO:0000313" key="3">
    <source>
        <dbReference type="Proteomes" id="UP000307140"/>
    </source>
</evidence>
<protein>
    <submittedName>
        <fullName evidence="2">Methionyl-tRNA formyltransferase</fullName>
    </submittedName>
</protein>
<keyword evidence="2" id="KW-0808">Transferase</keyword>
<dbReference type="RefSeq" id="WP_138536961.1">
    <property type="nucleotide sequence ID" value="NZ_VANR01000006.1"/>
</dbReference>
<feature type="domain" description="Formyl transferase N-terminal" evidence="1">
    <location>
        <begin position="43"/>
        <end position="136"/>
    </location>
</feature>
<dbReference type="OrthoDB" id="9802815at2"/>
<dbReference type="InterPro" id="IPR036477">
    <property type="entry name" value="Formyl_transf_N_sf"/>
</dbReference>